<evidence type="ECO:0000313" key="2">
    <source>
        <dbReference type="EMBL" id="KAF7293388.1"/>
    </source>
</evidence>
<dbReference type="GeneID" id="59350235"/>
<comment type="caution">
    <text evidence="2">The sequence shown here is derived from an EMBL/GenBank/DDBJ whole genome shotgun (WGS) entry which is preliminary data.</text>
</comment>
<gene>
    <name evidence="2" type="ORF">MIND_01115700</name>
</gene>
<keyword evidence="3" id="KW-1185">Reference proteome</keyword>
<evidence type="ECO:0000313" key="3">
    <source>
        <dbReference type="Proteomes" id="UP000636479"/>
    </source>
</evidence>
<proteinExistence type="predicted"/>
<feature type="region of interest" description="Disordered" evidence="1">
    <location>
        <begin position="13"/>
        <end position="39"/>
    </location>
</feature>
<organism evidence="2 3">
    <name type="scientific">Mycena indigotica</name>
    <dbReference type="NCBI Taxonomy" id="2126181"/>
    <lineage>
        <taxon>Eukaryota</taxon>
        <taxon>Fungi</taxon>
        <taxon>Dikarya</taxon>
        <taxon>Basidiomycota</taxon>
        <taxon>Agaricomycotina</taxon>
        <taxon>Agaricomycetes</taxon>
        <taxon>Agaricomycetidae</taxon>
        <taxon>Agaricales</taxon>
        <taxon>Marasmiineae</taxon>
        <taxon>Mycenaceae</taxon>
        <taxon>Mycena</taxon>
    </lineage>
</organism>
<feature type="compositionally biased region" description="Polar residues" evidence="1">
    <location>
        <begin position="18"/>
        <end position="37"/>
    </location>
</feature>
<reference evidence="2" key="1">
    <citation type="submission" date="2020-05" db="EMBL/GenBank/DDBJ databases">
        <title>Mycena genomes resolve the evolution of fungal bioluminescence.</title>
        <authorList>
            <person name="Tsai I.J."/>
        </authorList>
    </citation>
    <scope>NUCLEOTIDE SEQUENCE</scope>
    <source>
        <strain evidence="2">171206Taipei</strain>
    </source>
</reference>
<sequence length="77" mass="8547">MLLSLLERTSIAELKASAPQTPHPRTSDPSLVQNAPTMDTKDILLREMVVRGEETSRMKDACGWQSADTRLDYTPSS</sequence>
<evidence type="ECO:0000256" key="1">
    <source>
        <dbReference type="SAM" id="MobiDB-lite"/>
    </source>
</evidence>
<protein>
    <submittedName>
        <fullName evidence="2">Uncharacterized protein</fullName>
    </submittedName>
</protein>
<accession>A0A8H6VX52</accession>
<name>A0A8H6VX52_9AGAR</name>
<dbReference type="AlphaFoldDB" id="A0A8H6VX52"/>
<dbReference type="Proteomes" id="UP000636479">
    <property type="component" value="Unassembled WGS sequence"/>
</dbReference>
<dbReference type="RefSeq" id="XP_037215551.1">
    <property type="nucleotide sequence ID" value="XM_037367719.1"/>
</dbReference>
<dbReference type="EMBL" id="JACAZF010000010">
    <property type="protein sequence ID" value="KAF7293388.1"/>
    <property type="molecule type" value="Genomic_DNA"/>
</dbReference>